<dbReference type="EMBL" id="QLYX01000002">
    <property type="protein sequence ID" value="RAY16185.1"/>
    <property type="molecule type" value="Genomic_DNA"/>
</dbReference>
<dbReference type="InterPro" id="IPR050138">
    <property type="entry name" value="DHOase/Allantoinase_Hydrolase"/>
</dbReference>
<name>A0A365HAR2_9ACTN</name>
<comment type="caution">
    <text evidence="2">The sequence shown here is derived from an EMBL/GenBank/DDBJ whole genome shotgun (WGS) entry which is preliminary data.</text>
</comment>
<dbReference type="Pfam" id="PF01979">
    <property type="entry name" value="Amidohydro_1"/>
    <property type="match status" value="1"/>
</dbReference>
<feature type="domain" description="Amidohydrolase-related" evidence="1">
    <location>
        <begin position="323"/>
        <end position="465"/>
    </location>
</feature>
<dbReference type="Gene3D" id="2.30.40.10">
    <property type="entry name" value="Urease, subunit C, domain 1"/>
    <property type="match status" value="1"/>
</dbReference>
<dbReference type="GO" id="GO:0006145">
    <property type="term" value="P:purine nucleobase catabolic process"/>
    <property type="evidence" value="ECO:0007669"/>
    <property type="project" value="TreeGrafter"/>
</dbReference>
<dbReference type="GO" id="GO:0005737">
    <property type="term" value="C:cytoplasm"/>
    <property type="evidence" value="ECO:0007669"/>
    <property type="project" value="TreeGrafter"/>
</dbReference>
<sequence length="489" mass="53692">MSEFDLVIKNVRVVAHDRDEPVPGDIAVRAGKIVEVAPGLDVTGVPEVVDGRGRLAFPGVVDAHQHWGIYNPLAEDTATESRAAAQGGVTSALTYMRTGRYYLNQGGDYADFFPEVLARTQGRAHVDYAFHLAPISKRHIEEIPDLVERFGVTSFKVFMFYGGHGLHGRSADQNEFLMIPEDERYDYAHFEFVMRGVQAAREKFPHLAEEISLSLHCETAEIMTAYTKLVEEAGDLTGLAAYSASRPPHSEGLAVSIASYLAHETGLPTINLLHLSSRKAVDAAVRMSRAFPHIDFRREVTVGHLLADIDTAHGIGGKVNPPLRPREDVEALWEYVADGTVDWVVSDHACCRDEAKFGTPRDDVFLAKSGFGGTEYLLPGMVTEGRKRGLSYGRIAALTSYNPAVRYGLRGKGALAAGHDADIALLDPDRTWTVRAQDSESTQEYTPFEGFELTAKVTDTFLRGSRILADGKVVGEPSGRYLARPYARD</sequence>
<gene>
    <name evidence="2" type="ORF">DPM19_04585</name>
</gene>
<dbReference type="SUPFAM" id="SSF51338">
    <property type="entry name" value="Composite domain of metallo-dependent hydrolases"/>
    <property type="match status" value="1"/>
</dbReference>
<dbReference type="InterPro" id="IPR006680">
    <property type="entry name" value="Amidohydro-rel"/>
</dbReference>
<evidence type="ECO:0000313" key="2">
    <source>
        <dbReference type="EMBL" id="RAY16185.1"/>
    </source>
</evidence>
<dbReference type="GO" id="GO:0004038">
    <property type="term" value="F:allantoinase activity"/>
    <property type="evidence" value="ECO:0007669"/>
    <property type="project" value="TreeGrafter"/>
</dbReference>
<dbReference type="Proteomes" id="UP000251891">
    <property type="component" value="Unassembled WGS sequence"/>
</dbReference>
<protein>
    <submittedName>
        <fullName evidence="2">Hydantoinase</fullName>
    </submittedName>
</protein>
<dbReference type="PANTHER" id="PTHR43668:SF2">
    <property type="entry name" value="ALLANTOINASE"/>
    <property type="match status" value="1"/>
</dbReference>
<keyword evidence="3" id="KW-1185">Reference proteome</keyword>
<dbReference type="InterPro" id="IPR011059">
    <property type="entry name" value="Metal-dep_hydrolase_composite"/>
</dbReference>
<dbReference type="OrthoDB" id="9803027at2"/>
<accession>A0A365HAR2</accession>
<reference evidence="2 3" key="1">
    <citation type="submission" date="2018-06" db="EMBL/GenBank/DDBJ databases">
        <title>Actinomadura craniellae sp. nov. isolated from marine sponge Craniella sp.</title>
        <authorList>
            <person name="Li L."/>
            <person name="Xu Q.H."/>
            <person name="Lin H.W."/>
            <person name="Lu Y.H."/>
        </authorList>
    </citation>
    <scope>NUCLEOTIDE SEQUENCE [LARGE SCALE GENOMIC DNA]</scope>
    <source>
        <strain evidence="2 3">LHW63021</strain>
    </source>
</reference>
<organism evidence="2 3">
    <name type="scientific">Actinomadura craniellae</name>
    <dbReference type="NCBI Taxonomy" id="2231787"/>
    <lineage>
        <taxon>Bacteria</taxon>
        <taxon>Bacillati</taxon>
        <taxon>Actinomycetota</taxon>
        <taxon>Actinomycetes</taxon>
        <taxon>Streptosporangiales</taxon>
        <taxon>Thermomonosporaceae</taxon>
        <taxon>Actinomadura</taxon>
    </lineage>
</organism>
<dbReference type="RefSeq" id="WP_111863524.1">
    <property type="nucleotide sequence ID" value="NZ_QLYX01000002.1"/>
</dbReference>
<dbReference type="SUPFAM" id="SSF51556">
    <property type="entry name" value="Metallo-dependent hydrolases"/>
    <property type="match status" value="1"/>
</dbReference>
<evidence type="ECO:0000313" key="3">
    <source>
        <dbReference type="Proteomes" id="UP000251891"/>
    </source>
</evidence>
<evidence type="ECO:0000259" key="1">
    <source>
        <dbReference type="Pfam" id="PF01979"/>
    </source>
</evidence>
<dbReference type="AlphaFoldDB" id="A0A365HAR2"/>
<dbReference type="PANTHER" id="PTHR43668">
    <property type="entry name" value="ALLANTOINASE"/>
    <property type="match status" value="1"/>
</dbReference>
<proteinExistence type="predicted"/>
<dbReference type="Gene3D" id="3.20.20.140">
    <property type="entry name" value="Metal-dependent hydrolases"/>
    <property type="match status" value="1"/>
</dbReference>
<dbReference type="InterPro" id="IPR032466">
    <property type="entry name" value="Metal_Hydrolase"/>
</dbReference>